<dbReference type="InterPro" id="IPR050855">
    <property type="entry name" value="NDM-1-like"/>
</dbReference>
<dbReference type="Proteomes" id="UP001597475">
    <property type="component" value="Unassembled WGS sequence"/>
</dbReference>
<accession>A0ABW5P560</accession>
<dbReference type="Gene3D" id="3.60.15.10">
    <property type="entry name" value="Ribonuclease Z/Hydroxyacylglutathione hydrolase-like"/>
    <property type="match status" value="1"/>
</dbReference>
<dbReference type="EMBL" id="JBHUMK010000060">
    <property type="protein sequence ID" value="MFD2610335.1"/>
    <property type="molecule type" value="Genomic_DNA"/>
</dbReference>
<comment type="caution">
    <text evidence="2">The sequence shown here is derived from an EMBL/GenBank/DDBJ whole genome shotgun (WGS) entry which is preliminary data.</text>
</comment>
<dbReference type="InterPro" id="IPR001279">
    <property type="entry name" value="Metallo-B-lactamas"/>
</dbReference>
<dbReference type="Pfam" id="PF00753">
    <property type="entry name" value="Lactamase_B"/>
    <property type="match status" value="1"/>
</dbReference>
<name>A0ABW5P560_9DEIO</name>
<sequence>MTAAPPLLSRHVTAAGARIYTLSVQAFTGLRVNVFVLVVGDPARPTYTALVDTGSSLNSSIQGLADLRAIREDWGENASWAQLDRVVITHAHPDHAGGLPFVRTLTGAPVAAHRAGLPILQDPRGYREAMRAPLARYRAWLGVPESSDYAVRLTNRASNLMLPSGVTVDTVLEDGVLVDGVLRVIHTPGHEGSQVCLQLDDVLLSADHLLPRNSPPLMPEWLHAGGGLRHYLRSLDRVEALEGVGIALGGHDEPMPEWRGRIRQLRERYDTKLRAVLDAAATPITVHDLAHRVNRMNPKQALLLLDQTAALTEYLSAGGQLRETEGPDGAALFVRA</sequence>
<feature type="domain" description="Metallo-beta-lactamase" evidence="1">
    <location>
        <begin position="33"/>
        <end position="251"/>
    </location>
</feature>
<dbReference type="SMART" id="SM00849">
    <property type="entry name" value="Lactamase_B"/>
    <property type="match status" value="1"/>
</dbReference>
<keyword evidence="3" id="KW-1185">Reference proteome</keyword>
<protein>
    <submittedName>
        <fullName evidence="2">MBL fold metallo-hydrolase</fullName>
    </submittedName>
</protein>
<dbReference type="PANTHER" id="PTHR42951:SF14">
    <property type="entry name" value="METALLO-BETA-LACTAMASE SUPERFAMILY PROTEIN"/>
    <property type="match status" value="1"/>
</dbReference>
<evidence type="ECO:0000259" key="1">
    <source>
        <dbReference type="SMART" id="SM00849"/>
    </source>
</evidence>
<proteinExistence type="predicted"/>
<dbReference type="InterPro" id="IPR036866">
    <property type="entry name" value="RibonucZ/Hydroxyglut_hydro"/>
</dbReference>
<reference evidence="3" key="1">
    <citation type="journal article" date="2019" name="Int. J. Syst. Evol. Microbiol.">
        <title>The Global Catalogue of Microorganisms (GCM) 10K type strain sequencing project: providing services to taxonomists for standard genome sequencing and annotation.</title>
        <authorList>
            <consortium name="The Broad Institute Genomics Platform"/>
            <consortium name="The Broad Institute Genome Sequencing Center for Infectious Disease"/>
            <person name="Wu L."/>
            <person name="Ma J."/>
        </authorList>
    </citation>
    <scope>NUCLEOTIDE SEQUENCE [LARGE SCALE GENOMIC DNA]</scope>
    <source>
        <strain evidence="3">KCTC 33842</strain>
    </source>
</reference>
<gene>
    <name evidence="2" type="ORF">ACFSR9_12940</name>
</gene>
<dbReference type="SUPFAM" id="SSF56281">
    <property type="entry name" value="Metallo-hydrolase/oxidoreductase"/>
    <property type="match status" value="1"/>
</dbReference>
<organism evidence="2 3">
    <name type="scientific">Deinococcus taklimakanensis</name>
    <dbReference type="NCBI Taxonomy" id="536443"/>
    <lineage>
        <taxon>Bacteria</taxon>
        <taxon>Thermotogati</taxon>
        <taxon>Deinococcota</taxon>
        <taxon>Deinococci</taxon>
        <taxon>Deinococcales</taxon>
        <taxon>Deinococcaceae</taxon>
        <taxon>Deinococcus</taxon>
    </lineage>
</organism>
<dbReference type="RefSeq" id="WP_386846437.1">
    <property type="nucleotide sequence ID" value="NZ_JBHUMK010000060.1"/>
</dbReference>
<evidence type="ECO:0000313" key="2">
    <source>
        <dbReference type="EMBL" id="MFD2610335.1"/>
    </source>
</evidence>
<evidence type="ECO:0000313" key="3">
    <source>
        <dbReference type="Proteomes" id="UP001597475"/>
    </source>
</evidence>
<dbReference type="PANTHER" id="PTHR42951">
    <property type="entry name" value="METALLO-BETA-LACTAMASE DOMAIN-CONTAINING"/>
    <property type="match status" value="1"/>
</dbReference>